<sequence>MIGGRELDVSPPTTHKLVRTTPPGRRADHLLAVRLPPAQPRYERHPATTRRFSASPLPRAATGGSPASPHGTRSE</sequence>
<accession>D6A3Z1</accession>
<evidence type="ECO:0000256" key="1">
    <source>
        <dbReference type="SAM" id="MobiDB-lite"/>
    </source>
</evidence>
<name>D6A3Z1_STRV1</name>
<protein>
    <submittedName>
        <fullName evidence="2">Predicted protein</fullName>
    </submittedName>
</protein>
<evidence type="ECO:0000313" key="2">
    <source>
        <dbReference type="EMBL" id="EFE71545.2"/>
    </source>
</evidence>
<gene>
    <name evidence="2" type="ORF">SSFG_06783</name>
</gene>
<feature type="region of interest" description="Disordered" evidence="1">
    <location>
        <begin position="1"/>
        <end position="75"/>
    </location>
</feature>
<dbReference type="EMBL" id="DS999641">
    <property type="protein sequence ID" value="EFE71545.2"/>
    <property type="molecule type" value="Genomic_DNA"/>
</dbReference>
<proteinExistence type="predicted"/>
<organism evidence="2 3">
    <name type="scientific">Streptomyces viridosporus (strain ATCC 14672 / DSM 40746 / JCM 4963 / KCTC 9882 / NRRL B-12104 / FH 1290)</name>
    <name type="common">Streptomyces ghanaensis</name>
    <dbReference type="NCBI Taxonomy" id="566461"/>
    <lineage>
        <taxon>Bacteria</taxon>
        <taxon>Bacillati</taxon>
        <taxon>Actinomycetota</taxon>
        <taxon>Actinomycetes</taxon>
        <taxon>Kitasatosporales</taxon>
        <taxon>Streptomycetaceae</taxon>
        <taxon>Streptomyces</taxon>
    </lineage>
</organism>
<evidence type="ECO:0000313" key="3">
    <source>
        <dbReference type="Proteomes" id="UP000003824"/>
    </source>
</evidence>
<dbReference type="AlphaFoldDB" id="D6A3Z1"/>
<dbReference type="Proteomes" id="UP000003824">
    <property type="component" value="Unassembled WGS sequence"/>
</dbReference>
<reference evidence="3" key="1">
    <citation type="submission" date="2008-12" db="EMBL/GenBank/DDBJ databases">
        <title>Annotation of Streptomyces ghanaensis ATCC 14672.</title>
        <authorList>
            <consortium name="The Broad Institute Genome Sequencing Platform"/>
            <consortium name="Broad Institute Microbial Sequencing Center"/>
            <person name="Fischbach M."/>
            <person name="Ward D."/>
            <person name="Young S."/>
            <person name="Kodira C.D."/>
            <person name="Zeng Q."/>
            <person name="Koehrsen M."/>
            <person name="Godfrey P."/>
            <person name="Alvarado L."/>
            <person name="Berlin A.M."/>
            <person name="Borenstein D."/>
            <person name="Chen Z."/>
            <person name="Engels R."/>
            <person name="Freedman E."/>
            <person name="Gellesch M."/>
            <person name="Goldberg J."/>
            <person name="Griggs A."/>
            <person name="Gujja S."/>
            <person name="Heiman D.I."/>
            <person name="Hepburn T.A."/>
            <person name="Howarth C."/>
            <person name="Jen D."/>
            <person name="Larson L."/>
            <person name="Lewis B."/>
            <person name="Mehta T."/>
            <person name="Park D."/>
            <person name="Pearson M."/>
            <person name="Roberts A."/>
            <person name="Saif S."/>
            <person name="Shea T.D."/>
            <person name="Shenoy N."/>
            <person name="Sisk P."/>
            <person name="Stolte C."/>
            <person name="Sykes S.N."/>
            <person name="Walk T."/>
            <person name="White J."/>
            <person name="Yandava C."/>
            <person name="Straight P."/>
            <person name="Clardy J."/>
            <person name="Hung D."/>
            <person name="Kolter R."/>
            <person name="Mekalanos J."/>
            <person name="Walker S."/>
            <person name="Walsh C.T."/>
            <person name="Wieland B.L.C."/>
            <person name="Ilzarbe M."/>
            <person name="Galagan J."/>
            <person name="Nusbaum C."/>
            <person name="Birren B."/>
        </authorList>
    </citation>
    <scope>NUCLEOTIDE SEQUENCE [LARGE SCALE GENOMIC DNA]</scope>
    <source>
        <strain evidence="3">ATCC 14672 / DSM 40746 / JCM 4963 / KCTC 9882 / NRRL B-12104 / FH 1290</strain>
    </source>
</reference>